<dbReference type="AlphaFoldDB" id="A0AAV7T3X7"/>
<comment type="caution">
    <text evidence="1">The sequence shown here is derived from an EMBL/GenBank/DDBJ whole genome shotgun (WGS) entry which is preliminary data.</text>
</comment>
<gene>
    <name evidence="1" type="ORF">NDU88_002996</name>
</gene>
<organism evidence="1 2">
    <name type="scientific">Pleurodeles waltl</name>
    <name type="common">Iberian ribbed newt</name>
    <dbReference type="NCBI Taxonomy" id="8319"/>
    <lineage>
        <taxon>Eukaryota</taxon>
        <taxon>Metazoa</taxon>
        <taxon>Chordata</taxon>
        <taxon>Craniata</taxon>
        <taxon>Vertebrata</taxon>
        <taxon>Euteleostomi</taxon>
        <taxon>Amphibia</taxon>
        <taxon>Batrachia</taxon>
        <taxon>Caudata</taxon>
        <taxon>Salamandroidea</taxon>
        <taxon>Salamandridae</taxon>
        <taxon>Pleurodelinae</taxon>
        <taxon>Pleurodeles</taxon>
    </lineage>
</organism>
<accession>A0AAV7T3X7</accession>
<name>A0AAV7T3X7_PLEWA</name>
<evidence type="ECO:0000313" key="1">
    <source>
        <dbReference type="EMBL" id="KAJ1171125.1"/>
    </source>
</evidence>
<dbReference type="Proteomes" id="UP001066276">
    <property type="component" value="Chromosome 4_1"/>
</dbReference>
<protein>
    <submittedName>
        <fullName evidence="1">Uncharacterized protein</fullName>
    </submittedName>
</protein>
<keyword evidence="2" id="KW-1185">Reference proteome</keyword>
<sequence>MYECQAAAPGPHIQRREKTRHIQDFVRVRLLLRLGNRKLFNDSAERDQVRTRNGVVLAARELDTGGPEEIMGYTPDETRVDL</sequence>
<dbReference type="EMBL" id="JANPWB010000007">
    <property type="protein sequence ID" value="KAJ1171125.1"/>
    <property type="molecule type" value="Genomic_DNA"/>
</dbReference>
<reference evidence="1" key="1">
    <citation type="journal article" date="2022" name="bioRxiv">
        <title>Sequencing and chromosome-scale assembly of the giantPleurodeles waltlgenome.</title>
        <authorList>
            <person name="Brown T."/>
            <person name="Elewa A."/>
            <person name="Iarovenko S."/>
            <person name="Subramanian E."/>
            <person name="Araus A.J."/>
            <person name="Petzold A."/>
            <person name="Susuki M."/>
            <person name="Suzuki K.-i.T."/>
            <person name="Hayashi T."/>
            <person name="Toyoda A."/>
            <person name="Oliveira C."/>
            <person name="Osipova E."/>
            <person name="Leigh N.D."/>
            <person name="Simon A."/>
            <person name="Yun M.H."/>
        </authorList>
    </citation>
    <scope>NUCLEOTIDE SEQUENCE</scope>
    <source>
        <strain evidence="1">20211129_DDA</strain>
        <tissue evidence="1">Liver</tissue>
    </source>
</reference>
<evidence type="ECO:0000313" key="2">
    <source>
        <dbReference type="Proteomes" id="UP001066276"/>
    </source>
</evidence>
<proteinExistence type="predicted"/>